<dbReference type="OrthoDB" id="10488234at2759"/>
<dbReference type="EMBL" id="CAJFCW020000004">
    <property type="protein sequence ID" value="CAG9114144.1"/>
    <property type="molecule type" value="Genomic_DNA"/>
</dbReference>
<dbReference type="EMBL" id="CAJFDH010000004">
    <property type="protein sequence ID" value="CAD5220788.1"/>
    <property type="molecule type" value="Genomic_DNA"/>
</dbReference>
<protein>
    <submittedName>
        <fullName evidence="1">Uncharacterized protein</fullName>
    </submittedName>
</protein>
<accession>A0A811KVW0</accession>
<dbReference type="Proteomes" id="UP000783686">
    <property type="component" value="Unassembled WGS sequence"/>
</dbReference>
<sequence>MQPNGHVDYVVNNLGNDFCGPDSMFNVIHAKDNLVQDQLVNYSFTFARVVSSLMYNKIYVLGTNSTERQALNDALLSVGVVLNGMEIDVKVILMSSARKYCNNVDKLKALEVENGQFNEMMTYNNEQFNEMTSYDNGQFNEMATYDNNQFNKMTSYDNGQFNEMSSFDNGQFNEMLSYSNEQFNEMMTYDNSQFNQLQPNQAVRAHL</sequence>
<reference evidence="1" key="1">
    <citation type="submission" date="2020-09" db="EMBL/GenBank/DDBJ databases">
        <authorList>
            <person name="Kikuchi T."/>
        </authorList>
    </citation>
    <scope>NUCLEOTIDE SEQUENCE</scope>
    <source>
        <strain evidence="1">SH1</strain>
    </source>
</reference>
<name>A0A811KVW0_9BILA</name>
<dbReference type="Proteomes" id="UP000614601">
    <property type="component" value="Unassembled WGS sequence"/>
</dbReference>
<comment type="caution">
    <text evidence="1">The sequence shown here is derived from an EMBL/GenBank/DDBJ whole genome shotgun (WGS) entry which is preliminary data.</text>
</comment>
<evidence type="ECO:0000313" key="2">
    <source>
        <dbReference type="Proteomes" id="UP000614601"/>
    </source>
</evidence>
<dbReference type="AlphaFoldDB" id="A0A811KVW0"/>
<gene>
    <name evidence="1" type="ORF">BOKJ2_LOCUS9119</name>
</gene>
<organism evidence="1 2">
    <name type="scientific">Bursaphelenchus okinawaensis</name>
    <dbReference type="NCBI Taxonomy" id="465554"/>
    <lineage>
        <taxon>Eukaryota</taxon>
        <taxon>Metazoa</taxon>
        <taxon>Ecdysozoa</taxon>
        <taxon>Nematoda</taxon>
        <taxon>Chromadorea</taxon>
        <taxon>Rhabditida</taxon>
        <taxon>Tylenchina</taxon>
        <taxon>Tylenchomorpha</taxon>
        <taxon>Aphelenchoidea</taxon>
        <taxon>Aphelenchoididae</taxon>
        <taxon>Bursaphelenchus</taxon>
    </lineage>
</organism>
<proteinExistence type="predicted"/>
<evidence type="ECO:0000313" key="1">
    <source>
        <dbReference type="EMBL" id="CAD5220788.1"/>
    </source>
</evidence>
<keyword evidence="2" id="KW-1185">Reference proteome</keyword>